<keyword evidence="5" id="KW-1185">Reference proteome</keyword>
<dbReference type="InterPro" id="IPR007235">
    <property type="entry name" value="Glyco_trans_28_C"/>
</dbReference>
<protein>
    <submittedName>
        <fullName evidence="4">Glycosyltransferase involved in cell wall biosynthesis</fullName>
    </submittedName>
</protein>
<dbReference type="PANTHER" id="PTHR12526:SF630">
    <property type="entry name" value="GLYCOSYLTRANSFERASE"/>
    <property type="match status" value="1"/>
</dbReference>
<keyword evidence="4" id="KW-0808">Transferase</keyword>
<dbReference type="RefSeq" id="WP_110323652.1">
    <property type="nucleotide sequence ID" value="NZ_QJKD01000007.1"/>
</dbReference>
<dbReference type="Pfam" id="PF13439">
    <property type="entry name" value="Glyco_transf_4"/>
    <property type="match status" value="1"/>
</dbReference>
<dbReference type="Gene3D" id="3.40.50.2000">
    <property type="entry name" value="Glycogen Phosphorylase B"/>
    <property type="match status" value="3"/>
</dbReference>
<evidence type="ECO:0000313" key="5">
    <source>
        <dbReference type="Proteomes" id="UP000248057"/>
    </source>
</evidence>
<reference evidence="4 5" key="1">
    <citation type="submission" date="2018-05" db="EMBL/GenBank/DDBJ databases">
        <title>Genomic Encyclopedia of Type Strains, Phase IV (KMG-IV): sequencing the most valuable type-strain genomes for metagenomic binning, comparative biology and taxonomic classification.</title>
        <authorList>
            <person name="Goeker M."/>
        </authorList>
    </citation>
    <scope>NUCLEOTIDE SEQUENCE [LARGE SCALE GENOMIC DNA]</scope>
    <source>
        <strain evidence="4 5">DSM 24995</strain>
    </source>
</reference>
<dbReference type="GO" id="GO:0016758">
    <property type="term" value="F:hexosyltransferase activity"/>
    <property type="evidence" value="ECO:0007669"/>
    <property type="project" value="InterPro"/>
</dbReference>
<feature type="domain" description="Glycosyl transferase family 1" evidence="1">
    <location>
        <begin position="335"/>
        <end position="486"/>
    </location>
</feature>
<dbReference type="Pfam" id="PF04101">
    <property type="entry name" value="Glyco_tran_28_C"/>
    <property type="match status" value="1"/>
</dbReference>
<dbReference type="GeneID" id="86062320"/>
<dbReference type="PANTHER" id="PTHR12526">
    <property type="entry name" value="GLYCOSYLTRANSFERASE"/>
    <property type="match status" value="1"/>
</dbReference>
<feature type="domain" description="Glycosyl transferase family 28 C-terminal" evidence="2">
    <location>
        <begin position="1"/>
        <end position="143"/>
    </location>
</feature>
<evidence type="ECO:0000259" key="1">
    <source>
        <dbReference type="Pfam" id="PF00534"/>
    </source>
</evidence>
<dbReference type="AlphaFoldDB" id="A0A2V3Y2T5"/>
<dbReference type="InterPro" id="IPR048097">
    <property type="entry name" value="Cps14G-like"/>
</dbReference>
<evidence type="ECO:0000259" key="2">
    <source>
        <dbReference type="Pfam" id="PF04101"/>
    </source>
</evidence>
<dbReference type="InterPro" id="IPR001296">
    <property type="entry name" value="Glyco_trans_1"/>
</dbReference>
<sequence>MIFITTGSRSFQFNRLLEAVDKAIENGSITDEVFAQIGSSNYLIRNYKYKEFLNRGEFNEIMKNCDIVLTHGGTGVIVNAVKMGKRVVAVPRLAKYLEAVDDHQLQLVQAFEKLGMVTACYDSNEIGKAIEEAKCKEVKPYVSNTQTIIDSIDAMICGNTENDKKTRILMCSSDRKEKGGMNSVIDQLMDHDWGDDFQFSYLATHVTGNPIKKALFFVNAYRKLKKLIKRNTFDIIHIHMSYKGSFYRKYYVTKLCKRYNKRVIVHLHGSEFKDFYYSGNKKRKKQIQELFSIADASIVLGEDWKNFILEIAPKAIVIVINNAVFLPVFEDKEVSKIRTFLFLGALIRRKGVVDLLEAVNKMKNKGVSDFRLLIAGSGTDEQRLKEYAQTNGLQDCVEFLGWITKEQKPELLKKSDVLVLPSYNEGLPIAILEAMSYSLPIISTDVGSIAEAVKENENGFLIKPGDVNALTHAMVQLTNNLDLWKNESNASRKICEEKFSEDVFFQALEKVYRGLYK</sequence>
<feature type="domain" description="Glycosyltransferase subfamily 4-like N-terminal" evidence="3">
    <location>
        <begin position="209"/>
        <end position="324"/>
    </location>
</feature>
<comment type="caution">
    <text evidence="4">The sequence shown here is derived from an EMBL/GenBank/DDBJ whole genome shotgun (WGS) entry which is preliminary data.</text>
</comment>
<evidence type="ECO:0000259" key="3">
    <source>
        <dbReference type="Pfam" id="PF13439"/>
    </source>
</evidence>
<dbReference type="EMBL" id="QJKD01000007">
    <property type="protein sequence ID" value="PXX52526.1"/>
    <property type="molecule type" value="Genomic_DNA"/>
</dbReference>
<dbReference type="NCBIfam" id="NF041548">
    <property type="entry name" value="PssE"/>
    <property type="match status" value="1"/>
</dbReference>
<dbReference type="Pfam" id="PF00534">
    <property type="entry name" value="Glycos_transf_1"/>
    <property type="match status" value="1"/>
</dbReference>
<gene>
    <name evidence="4" type="ORF">DFR60_107212</name>
</gene>
<name>A0A2V3Y2T5_9FIRM</name>
<evidence type="ECO:0000313" key="4">
    <source>
        <dbReference type="EMBL" id="PXX52526.1"/>
    </source>
</evidence>
<dbReference type="SUPFAM" id="SSF53756">
    <property type="entry name" value="UDP-Glycosyltransferase/glycogen phosphorylase"/>
    <property type="match status" value="2"/>
</dbReference>
<dbReference type="CDD" id="cd03801">
    <property type="entry name" value="GT4_PimA-like"/>
    <property type="match status" value="1"/>
</dbReference>
<proteinExistence type="predicted"/>
<organism evidence="4 5">
    <name type="scientific">Hungatella effluvii</name>
    <dbReference type="NCBI Taxonomy" id="1096246"/>
    <lineage>
        <taxon>Bacteria</taxon>
        <taxon>Bacillati</taxon>
        <taxon>Bacillota</taxon>
        <taxon>Clostridia</taxon>
        <taxon>Lachnospirales</taxon>
        <taxon>Lachnospiraceae</taxon>
        <taxon>Hungatella</taxon>
    </lineage>
</organism>
<dbReference type="InterPro" id="IPR028098">
    <property type="entry name" value="Glyco_trans_4-like_N"/>
</dbReference>
<accession>A0A2V3Y2T5</accession>
<dbReference type="Proteomes" id="UP000248057">
    <property type="component" value="Unassembled WGS sequence"/>
</dbReference>